<evidence type="ECO:0000313" key="7">
    <source>
        <dbReference type="EMBL" id="KAJ5072535.1"/>
    </source>
</evidence>
<dbReference type="Proteomes" id="UP001149090">
    <property type="component" value="Unassembled WGS sequence"/>
</dbReference>
<accession>A0A9Q0LHG3</accession>
<keyword evidence="8" id="KW-1185">Reference proteome</keyword>
<evidence type="ECO:0000256" key="1">
    <source>
        <dbReference type="ARBA" id="ARBA00022729"/>
    </source>
</evidence>
<dbReference type="OrthoDB" id="188207at2759"/>
<dbReference type="SMART" id="SM00191">
    <property type="entry name" value="Int_alpha"/>
    <property type="match status" value="7"/>
</dbReference>
<dbReference type="InterPro" id="IPR028994">
    <property type="entry name" value="Integrin_alpha_N"/>
</dbReference>
<dbReference type="PANTHER" id="PTHR36220">
    <property type="entry name" value="UNNAMED PRODUCT"/>
    <property type="match status" value="1"/>
</dbReference>
<dbReference type="OMA" id="LDNDNGF"/>
<evidence type="ECO:0000256" key="2">
    <source>
        <dbReference type="ARBA" id="ARBA00022737"/>
    </source>
</evidence>
<evidence type="ECO:0000256" key="5">
    <source>
        <dbReference type="SAM" id="Phobius"/>
    </source>
</evidence>
<dbReference type="PROSITE" id="PS51470">
    <property type="entry name" value="FG_GAP"/>
    <property type="match status" value="1"/>
</dbReference>
<protein>
    <submittedName>
        <fullName evidence="7">Uncharacterized protein</fullName>
    </submittedName>
</protein>
<proteinExistence type="predicted"/>
<organism evidence="7 8">
    <name type="scientific">Anaeramoeba ignava</name>
    <name type="common">Anaerobic marine amoeba</name>
    <dbReference type="NCBI Taxonomy" id="1746090"/>
    <lineage>
        <taxon>Eukaryota</taxon>
        <taxon>Metamonada</taxon>
        <taxon>Anaeramoebidae</taxon>
        <taxon>Anaeramoeba</taxon>
    </lineage>
</organism>
<dbReference type="SUPFAM" id="SSF69318">
    <property type="entry name" value="Integrin alpha N-terminal domain"/>
    <property type="match status" value="2"/>
</dbReference>
<feature type="transmembrane region" description="Helical" evidence="5">
    <location>
        <begin position="408"/>
        <end position="426"/>
    </location>
</feature>
<dbReference type="PANTHER" id="PTHR36220:SF1">
    <property type="entry name" value="GAMMA TUBULIN COMPLEX COMPONENT C-TERMINAL DOMAIN-CONTAINING PROTEIN"/>
    <property type="match status" value="1"/>
</dbReference>
<comment type="caution">
    <text evidence="7">The sequence shown here is derived from an EMBL/GenBank/DDBJ whole genome shotgun (WGS) entry which is preliminary data.</text>
</comment>
<feature type="signal peptide" evidence="6">
    <location>
        <begin position="1"/>
        <end position="19"/>
    </location>
</feature>
<dbReference type="Pfam" id="PF14312">
    <property type="entry name" value="FG-GAP_2"/>
    <property type="match status" value="6"/>
</dbReference>
<dbReference type="InterPro" id="IPR013519">
    <property type="entry name" value="Int_alpha_beta-p"/>
</dbReference>
<reference evidence="7" key="1">
    <citation type="submission" date="2022-10" db="EMBL/GenBank/DDBJ databases">
        <title>Novel sulphate-reducing endosymbionts in the free-living metamonad Anaeramoeba.</title>
        <authorList>
            <person name="Jerlstrom-Hultqvist J."/>
            <person name="Cepicka I."/>
            <person name="Gallot-Lavallee L."/>
            <person name="Salas-Leiva D."/>
            <person name="Curtis B.A."/>
            <person name="Zahonova K."/>
            <person name="Pipaliya S."/>
            <person name="Dacks J."/>
            <person name="Roger A.J."/>
        </authorList>
    </citation>
    <scope>NUCLEOTIDE SEQUENCE</scope>
    <source>
        <strain evidence="7">BMAN</strain>
    </source>
</reference>
<keyword evidence="5" id="KW-1133">Transmembrane helix</keyword>
<keyword evidence="1 6" id="KW-0732">Signal</keyword>
<keyword evidence="5" id="KW-0812">Transmembrane</keyword>
<evidence type="ECO:0000256" key="3">
    <source>
        <dbReference type="ARBA" id="ARBA00023180"/>
    </source>
</evidence>
<gene>
    <name evidence="7" type="ORF">M0811_01550</name>
</gene>
<keyword evidence="5" id="KW-0472">Membrane</keyword>
<dbReference type="InterPro" id="IPR013517">
    <property type="entry name" value="FG-GAP"/>
</dbReference>
<evidence type="ECO:0000256" key="6">
    <source>
        <dbReference type="SAM" id="SignalP"/>
    </source>
</evidence>
<evidence type="ECO:0000313" key="8">
    <source>
        <dbReference type="Proteomes" id="UP001149090"/>
    </source>
</evidence>
<feature type="chain" id="PRO_5040229739" evidence="6">
    <location>
        <begin position="20"/>
        <end position="427"/>
    </location>
</feature>
<keyword evidence="3" id="KW-0325">Glycoprotein</keyword>
<dbReference type="AlphaFoldDB" id="A0A9Q0LHG3"/>
<dbReference type="EMBL" id="JAPDFW010000081">
    <property type="protein sequence ID" value="KAJ5072535.1"/>
    <property type="molecule type" value="Genomic_DNA"/>
</dbReference>
<feature type="repeat" description="FG-GAP" evidence="4">
    <location>
        <begin position="135"/>
        <end position="187"/>
    </location>
</feature>
<dbReference type="Gene3D" id="2.130.10.130">
    <property type="entry name" value="Integrin alpha, N-terminal"/>
    <property type="match status" value="3"/>
</dbReference>
<name>A0A9Q0LHG3_ANAIG</name>
<sequence>MNNFFILIFLLTIFNLTFESKQISTFKPEQTTIGAMFGFSAAMSNGFSVIGSPFTNKTGNSEGSVYIFEYQNNQWNQKYEFSPQYSNPENFFGFSVAIDEEFVVVGSPNCNDSGTSSGSAYVYQNTDYGWVFFCEILPNDSQIGGHFGYSVDVSGDQIIVGSYGTNESGLNSGSAYIFQQQEIMWIQKAKFVPADLNSGDYFGFSVGISNEYAIVGAPHQSVNGIDSGSAYLFYNNSGSWVQHSKLFASDGSGYDRFAWSVAIDNSYAVVGAFYHENHGAAYVFQNQNNNWNQIQILTANDAFDLDYFGRSVKIHNNFIVVGADGRTDNGITDSGAAYVFQNSNGNWIQSAKVVASDAKENWYFGYAVDVSDDLVIAGAYGADNDGYLTGQMYCYSDFALHSSVVSPFFPSSSFFFLFSIFFFFFFF</sequence>
<evidence type="ECO:0000256" key="4">
    <source>
        <dbReference type="PROSITE-ProRule" id="PRU00803"/>
    </source>
</evidence>
<keyword evidence="2" id="KW-0677">Repeat</keyword>